<evidence type="ECO:0000256" key="1">
    <source>
        <dbReference type="SAM" id="MobiDB-lite"/>
    </source>
</evidence>
<proteinExistence type="predicted"/>
<feature type="region of interest" description="Disordered" evidence="1">
    <location>
        <begin position="38"/>
        <end position="69"/>
    </location>
</feature>
<dbReference type="Proteomes" id="UP000239757">
    <property type="component" value="Unassembled WGS sequence"/>
</dbReference>
<sequence>MTALYCLTRNVVTEIVKLFTELVDVELVQNVTSLNQEYGIQDPYGEEGPNNDGRSDKKGEDPDLDEVLDDINDDDANDDENVYTPFVGNLTCGIVIHNEPRTYMLSVDLDGVHASEFLEYPNIIPSYRLAVDSKAKELFVECHTGKHGGLNRLRWNSFMENDCNGTVVWILGCIIQQTSGVVSRDMLPSYGPDDQLQLGKITF</sequence>
<gene>
    <name evidence="2" type="ORF">GOBAR_AA35062</name>
</gene>
<evidence type="ECO:0000313" key="2">
    <source>
        <dbReference type="EMBL" id="PPR85627.1"/>
    </source>
</evidence>
<name>A0A2P5W3I5_GOSBA</name>
<organism evidence="2 3">
    <name type="scientific">Gossypium barbadense</name>
    <name type="common">Sea Island cotton</name>
    <name type="synonym">Hibiscus barbadensis</name>
    <dbReference type="NCBI Taxonomy" id="3634"/>
    <lineage>
        <taxon>Eukaryota</taxon>
        <taxon>Viridiplantae</taxon>
        <taxon>Streptophyta</taxon>
        <taxon>Embryophyta</taxon>
        <taxon>Tracheophyta</taxon>
        <taxon>Spermatophyta</taxon>
        <taxon>Magnoliopsida</taxon>
        <taxon>eudicotyledons</taxon>
        <taxon>Gunneridae</taxon>
        <taxon>Pentapetalae</taxon>
        <taxon>rosids</taxon>
        <taxon>malvids</taxon>
        <taxon>Malvales</taxon>
        <taxon>Malvaceae</taxon>
        <taxon>Malvoideae</taxon>
        <taxon>Gossypium</taxon>
    </lineage>
</organism>
<reference evidence="2 3" key="1">
    <citation type="submission" date="2015-01" db="EMBL/GenBank/DDBJ databases">
        <title>Genome of allotetraploid Gossypium barbadense reveals genomic plasticity and fiber elongation in cotton evolution.</title>
        <authorList>
            <person name="Chen X."/>
            <person name="Liu X."/>
            <person name="Zhao B."/>
            <person name="Zheng H."/>
            <person name="Hu Y."/>
            <person name="Lu G."/>
            <person name="Yang C."/>
            <person name="Chen J."/>
            <person name="Shan C."/>
            <person name="Zhang L."/>
            <person name="Zhou Y."/>
            <person name="Wang L."/>
            <person name="Guo W."/>
            <person name="Bai Y."/>
            <person name="Ruan J."/>
            <person name="Shangguan X."/>
            <person name="Mao Y."/>
            <person name="Jiang J."/>
            <person name="Zhu Y."/>
            <person name="Lei J."/>
            <person name="Kang H."/>
            <person name="Chen S."/>
            <person name="He X."/>
            <person name="Wang R."/>
            <person name="Wang Y."/>
            <person name="Chen J."/>
            <person name="Wang L."/>
            <person name="Yu S."/>
            <person name="Wang B."/>
            <person name="Wei J."/>
            <person name="Song S."/>
            <person name="Lu X."/>
            <person name="Gao Z."/>
            <person name="Gu W."/>
            <person name="Deng X."/>
            <person name="Ma D."/>
            <person name="Wang S."/>
            <person name="Liang W."/>
            <person name="Fang L."/>
            <person name="Cai C."/>
            <person name="Zhu X."/>
            <person name="Zhou B."/>
            <person name="Zhang Y."/>
            <person name="Chen Z."/>
            <person name="Xu S."/>
            <person name="Zhu R."/>
            <person name="Wang S."/>
            <person name="Zhang T."/>
            <person name="Zhao G."/>
        </authorList>
    </citation>
    <scope>NUCLEOTIDE SEQUENCE [LARGE SCALE GENOMIC DNA]</scope>
    <source>
        <strain evidence="3">cv. Xinhai21</strain>
        <tissue evidence="2">Leaf</tissue>
    </source>
</reference>
<evidence type="ECO:0000313" key="3">
    <source>
        <dbReference type="Proteomes" id="UP000239757"/>
    </source>
</evidence>
<dbReference type="AlphaFoldDB" id="A0A2P5W3I5"/>
<dbReference type="EMBL" id="KZ669320">
    <property type="protein sequence ID" value="PPR85627.1"/>
    <property type="molecule type" value="Genomic_DNA"/>
</dbReference>
<protein>
    <submittedName>
        <fullName evidence="2">Uncharacterized protein</fullName>
    </submittedName>
</protein>
<accession>A0A2P5W3I5</accession>